<dbReference type="AlphaFoldDB" id="A0A564G4S1"/>
<dbReference type="Pfam" id="PF10065">
    <property type="entry name" value="DUF2303"/>
    <property type="match status" value="1"/>
</dbReference>
<sequence>MVATPKTGSGVIPAPKNGITGEADAIEAIAALTRAGLKGEIIQISTKGLGHGLPETVPVLMKAGDDRPLESIKATLEQYRIGPERRRGTAEVTTLKAFVDLVARHKDEGSAIFAKTSWPSPALTAVIDYHDDKNAPRHGEHRIHYAFPVTPEFQAWINANGKKLEQSDFALFLEEHAAELAAPYDAEVNQFEPLFKAKFATPNELIDLSRGLEIRVGQKVANHVRHQSGEGELVFVEEHTNTKGDPITVPGIFMIALRAFVDGEPVRIPVRLRYRVQGGSILWFFALYRWEDELRERVSQDLMKAGTDTGLPTFEGAPEGR</sequence>
<accession>A0A564G4S1</accession>
<evidence type="ECO:0000313" key="2">
    <source>
        <dbReference type="EMBL" id="VUF15082.1"/>
    </source>
</evidence>
<protein>
    <recommendedName>
        <fullName evidence="5">DUF2303 domain-containing protein</fullName>
    </recommendedName>
</protein>
<gene>
    <name evidence="1" type="ORF">IFDJLNFL_4046</name>
    <name evidence="2" type="ORF">MTDSW087_04815</name>
</gene>
<dbReference type="Proteomes" id="UP001055303">
    <property type="component" value="Unassembled WGS sequence"/>
</dbReference>
<evidence type="ECO:0008006" key="5">
    <source>
        <dbReference type="Google" id="ProtNLM"/>
    </source>
</evidence>
<keyword evidence="4" id="KW-1185">Reference proteome</keyword>
<evidence type="ECO:0000313" key="4">
    <source>
        <dbReference type="Proteomes" id="UP001055303"/>
    </source>
</evidence>
<reference evidence="1" key="3">
    <citation type="submission" date="2021-08" db="EMBL/GenBank/DDBJ databases">
        <authorList>
            <person name="Tani A."/>
            <person name="Ola A."/>
            <person name="Ogura Y."/>
            <person name="Katsura K."/>
            <person name="Hayashi T."/>
        </authorList>
    </citation>
    <scope>NUCLEOTIDE SEQUENCE</scope>
    <source>
        <strain evidence="1">DSM 22415</strain>
    </source>
</reference>
<proteinExistence type="predicted"/>
<dbReference type="RefSeq" id="WP_144767391.1">
    <property type="nucleotide sequence ID" value="NZ_BPQI01000133.1"/>
</dbReference>
<dbReference type="OrthoDB" id="7346200at2"/>
<organism evidence="2 3">
    <name type="scientific">Methylobacterium dankookense</name>
    <dbReference type="NCBI Taxonomy" id="560405"/>
    <lineage>
        <taxon>Bacteria</taxon>
        <taxon>Pseudomonadati</taxon>
        <taxon>Pseudomonadota</taxon>
        <taxon>Alphaproteobacteria</taxon>
        <taxon>Hyphomicrobiales</taxon>
        <taxon>Methylobacteriaceae</taxon>
        <taxon>Methylobacterium</taxon>
    </lineage>
</organism>
<evidence type="ECO:0000313" key="3">
    <source>
        <dbReference type="Proteomes" id="UP000401717"/>
    </source>
</evidence>
<name>A0A564G4S1_9HYPH</name>
<dbReference type="EMBL" id="BPQI01000133">
    <property type="protein sequence ID" value="GJD58131.1"/>
    <property type="molecule type" value="Genomic_DNA"/>
</dbReference>
<dbReference type="InterPro" id="IPR019276">
    <property type="entry name" value="DUF2303"/>
</dbReference>
<reference evidence="2 3" key="1">
    <citation type="submission" date="2019-06" db="EMBL/GenBank/DDBJ databases">
        <authorList>
            <person name="Rodrigo-Torres L."/>
            <person name="Arahal R. D."/>
            <person name="Lucena T."/>
        </authorList>
    </citation>
    <scope>NUCLEOTIDE SEQUENCE [LARGE SCALE GENOMIC DNA]</scope>
    <source>
        <strain evidence="2 3">SW08-7</strain>
    </source>
</reference>
<dbReference type="EMBL" id="CABFVH010000046">
    <property type="protein sequence ID" value="VUF15082.1"/>
    <property type="molecule type" value="Genomic_DNA"/>
</dbReference>
<dbReference type="Proteomes" id="UP000401717">
    <property type="component" value="Unassembled WGS sequence"/>
</dbReference>
<reference evidence="1" key="2">
    <citation type="journal article" date="2021" name="Front. Microbiol.">
        <title>Comprehensive Comparative Genomics and Phenotyping of Methylobacterium Species.</title>
        <authorList>
            <person name="Alessa O."/>
            <person name="Ogura Y."/>
            <person name="Fujitani Y."/>
            <person name="Takami H."/>
            <person name="Hayashi T."/>
            <person name="Sahin N."/>
            <person name="Tani A."/>
        </authorList>
    </citation>
    <scope>NUCLEOTIDE SEQUENCE</scope>
    <source>
        <strain evidence="1">DSM 22415</strain>
    </source>
</reference>
<evidence type="ECO:0000313" key="1">
    <source>
        <dbReference type="EMBL" id="GJD58131.1"/>
    </source>
</evidence>